<reference evidence="7" key="1">
    <citation type="journal article" date="2020" name="mSystems">
        <title>Genome- and Community-Level Interaction Insights into Carbon Utilization and Element Cycling Functions of Hydrothermarchaeota in Hydrothermal Sediment.</title>
        <authorList>
            <person name="Zhou Z."/>
            <person name="Liu Y."/>
            <person name="Xu W."/>
            <person name="Pan J."/>
            <person name="Luo Z.H."/>
            <person name="Li M."/>
        </authorList>
    </citation>
    <scope>NUCLEOTIDE SEQUENCE [LARGE SCALE GENOMIC DNA]</scope>
    <source>
        <strain evidence="7">SpSt-754</strain>
    </source>
</reference>
<proteinExistence type="predicted"/>
<evidence type="ECO:0000256" key="1">
    <source>
        <dbReference type="ARBA" id="ARBA00004533"/>
    </source>
</evidence>
<keyword evidence="6" id="KW-0012">Acyltransferase</keyword>
<organism evidence="7">
    <name type="scientific">candidate division WOR-3 bacterium</name>
    <dbReference type="NCBI Taxonomy" id="2052148"/>
    <lineage>
        <taxon>Bacteria</taxon>
        <taxon>Bacteria division WOR-3</taxon>
    </lineage>
</organism>
<keyword evidence="5" id="KW-0472">Membrane</keyword>
<evidence type="ECO:0000256" key="6">
    <source>
        <dbReference type="ARBA" id="ARBA00023315"/>
    </source>
</evidence>
<dbReference type="PANTHER" id="PTHR30606">
    <property type="entry name" value="LIPID A BIOSYNTHESIS LAUROYL ACYLTRANSFERASE"/>
    <property type="match status" value="1"/>
</dbReference>
<evidence type="ECO:0000313" key="7">
    <source>
        <dbReference type="EMBL" id="HGB35615.1"/>
    </source>
</evidence>
<keyword evidence="2" id="KW-1003">Cell membrane</keyword>
<dbReference type="PANTHER" id="PTHR30606:SF10">
    <property type="entry name" value="PHOSPHATIDYLINOSITOL MANNOSIDE ACYLTRANSFERASE"/>
    <property type="match status" value="1"/>
</dbReference>
<evidence type="ECO:0000256" key="2">
    <source>
        <dbReference type="ARBA" id="ARBA00022475"/>
    </source>
</evidence>
<sequence length="265" mass="32117">MLVTLIAQFVAFFVPQKVAEFIAIVLADAFRIFDWRTKAVMRNLEIFFPDKPLRERKLIMRDTFRKMFLSYVRVMKINRKKWENYMDLKDLEVFKGKKSIVFSIHMGPWDIASKYINLYGFEFYALMENLPKFYLWMWLRFRKGIKVFLVGTGTIKALQRLKREKEYALVVLVDRVTSGKYVVRKFQGQDVIFAEGIFKLPKILESDVYFLTCHWDEEMRKVRFDIVPLERENIEKQIFELFAESVRKYPDQWFNFYFFTTQRPI</sequence>
<evidence type="ECO:0000256" key="5">
    <source>
        <dbReference type="ARBA" id="ARBA00023136"/>
    </source>
</evidence>
<keyword evidence="4" id="KW-0808">Transferase</keyword>
<evidence type="ECO:0000256" key="3">
    <source>
        <dbReference type="ARBA" id="ARBA00022519"/>
    </source>
</evidence>
<accession>A0A7V3KMZ0</accession>
<keyword evidence="3" id="KW-0997">Cell inner membrane</keyword>
<comment type="caution">
    <text evidence="7">The sequence shown here is derived from an EMBL/GenBank/DDBJ whole genome shotgun (WGS) entry which is preliminary data.</text>
</comment>
<comment type="subcellular location">
    <subcellularLocation>
        <location evidence="1">Cell inner membrane</location>
    </subcellularLocation>
</comment>
<gene>
    <name evidence="7" type="ORF">ENV38_01745</name>
</gene>
<evidence type="ECO:0008006" key="8">
    <source>
        <dbReference type="Google" id="ProtNLM"/>
    </source>
</evidence>
<dbReference type="GO" id="GO:0009247">
    <property type="term" value="P:glycolipid biosynthetic process"/>
    <property type="evidence" value="ECO:0007669"/>
    <property type="project" value="UniProtKB-ARBA"/>
</dbReference>
<dbReference type="GO" id="GO:0005886">
    <property type="term" value="C:plasma membrane"/>
    <property type="evidence" value="ECO:0007669"/>
    <property type="project" value="UniProtKB-SubCell"/>
</dbReference>
<dbReference type="InterPro" id="IPR004960">
    <property type="entry name" value="LipA_acyltrans"/>
</dbReference>
<dbReference type="EMBL" id="DTGD01000070">
    <property type="protein sequence ID" value="HGB35615.1"/>
    <property type="molecule type" value="Genomic_DNA"/>
</dbReference>
<dbReference type="Pfam" id="PF03279">
    <property type="entry name" value="Lip_A_acyltrans"/>
    <property type="match status" value="1"/>
</dbReference>
<protein>
    <recommendedName>
        <fullName evidence="8">Lipid A biosynthesis acyltransferase</fullName>
    </recommendedName>
</protein>
<dbReference type="AlphaFoldDB" id="A0A7V3KMZ0"/>
<name>A0A7V3KMZ0_UNCW3</name>
<evidence type="ECO:0000256" key="4">
    <source>
        <dbReference type="ARBA" id="ARBA00022679"/>
    </source>
</evidence>
<dbReference type="GO" id="GO:0016746">
    <property type="term" value="F:acyltransferase activity"/>
    <property type="evidence" value="ECO:0007669"/>
    <property type="project" value="UniProtKB-KW"/>
</dbReference>